<name>A0ABQ2CRT1_9GAMM</name>
<dbReference type="NCBIfam" id="TIGR02293">
    <property type="entry name" value="TAS_TIGR02293"/>
    <property type="match status" value="1"/>
</dbReference>
<dbReference type="EMBL" id="BMNN01000005">
    <property type="protein sequence ID" value="GGJ05066.1"/>
    <property type="molecule type" value="Genomic_DNA"/>
</dbReference>
<dbReference type="RefSeq" id="WP_188636741.1">
    <property type="nucleotide sequence ID" value="NZ_BMNN01000005.1"/>
</dbReference>
<dbReference type="Proteomes" id="UP000633263">
    <property type="component" value="Unassembled WGS sequence"/>
</dbReference>
<dbReference type="InterPro" id="IPR011979">
    <property type="entry name" value="Antitox_Xre"/>
</dbReference>
<dbReference type="InterPro" id="IPR046847">
    <property type="entry name" value="Xre-like_HTH"/>
</dbReference>
<organism evidence="3 4">
    <name type="scientific">Halopseudomonas pertucinogena</name>
    <dbReference type="NCBI Taxonomy" id="86175"/>
    <lineage>
        <taxon>Bacteria</taxon>
        <taxon>Pseudomonadati</taxon>
        <taxon>Pseudomonadota</taxon>
        <taxon>Gammaproteobacteria</taxon>
        <taxon>Pseudomonadales</taxon>
        <taxon>Pseudomonadaceae</taxon>
        <taxon>Halopseudomonas</taxon>
    </lineage>
</organism>
<evidence type="ECO:0000259" key="1">
    <source>
        <dbReference type="Pfam" id="PF09722"/>
    </source>
</evidence>
<dbReference type="Pfam" id="PF20432">
    <property type="entry name" value="Xre-like-HTH"/>
    <property type="match status" value="1"/>
</dbReference>
<keyword evidence="4" id="KW-1185">Reference proteome</keyword>
<reference evidence="4" key="1">
    <citation type="journal article" date="2019" name="Int. J. Syst. Evol. Microbiol.">
        <title>The Global Catalogue of Microorganisms (GCM) 10K type strain sequencing project: providing services to taxonomists for standard genome sequencing and annotation.</title>
        <authorList>
            <consortium name="The Broad Institute Genomics Platform"/>
            <consortium name="The Broad Institute Genome Sequencing Center for Infectious Disease"/>
            <person name="Wu L."/>
            <person name="Ma J."/>
        </authorList>
    </citation>
    <scope>NUCLEOTIDE SEQUENCE [LARGE SCALE GENOMIC DNA]</scope>
    <source>
        <strain evidence="4">JCM 11590</strain>
    </source>
</reference>
<proteinExistence type="predicted"/>
<feature type="domain" description="Antitoxin Xre/MbcA/ParS-like toxin-binding" evidence="1">
    <location>
        <begin position="101"/>
        <end position="152"/>
    </location>
</feature>
<comment type="caution">
    <text evidence="3">The sequence shown here is derived from an EMBL/GenBank/DDBJ whole genome shotgun (WGS) entry which is preliminary data.</text>
</comment>
<dbReference type="InterPro" id="IPR024467">
    <property type="entry name" value="Xre/MbcA/ParS-like_toxin-bd"/>
</dbReference>
<protein>
    <submittedName>
        <fullName evidence="3">Antitoxin</fullName>
    </submittedName>
</protein>
<evidence type="ECO:0000313" key="3">
    <source>
        <dbReference type="EMBL" id="GGJ05066.1"/>
    </source>
</evidence>
<evidence type="ECO:0000259" key="2">
    <source>
        <dbReference type="Pfam" id="PF20432"/>
    </source>
</evidence>
<dbReference type="Pfam" id="PF09722">
    <property type="entry name" value="Xre_MbcA_ParS_C"/>
    <property type="match status" value="1"/>
</dbReference>
<gene>
    <name evidence="3" type="ORF">GCM10009083_22360</name>
</gene>
<accession>A0ABQ2CRT1</accession>
<feature type="domain" description="Antitoxin Xre-like helix-turn-helix" evidence="2">
    <location>
        <begin position="36"/>
        <end position="96"/>
    </location>
</feature>
<evidence type="ECO:0000313" key="4">
    <source>
        <dbReference type="Proteomes" id="UP000633263"/>
    </source>
</evidence>
<sequence>MAQRYIPTPQNSDLQRSGIMSTAILTELGLGASTQDLHQAVEQGLTWGTFQKLMNVVSHNKKQLSAILRIPPATLDRRAKGGRFSAEESDRIVRYAKILMAAESLFEGDRAAAIRWLETPAKALGGKQPSELISTSVGTNAVLDLIARIEHGIIT</sequence>